<comment type="cofactor">
    <cofactor evidence="1">
        <name>[4Fe-4S] cluster</name>
        <dbReference type="ChEBI" id="CHEBI:49883"/>
    </cofactor>
</comment>
<evidence type="ECO:0000256" key="6">
    <source>
        <dbReference type="ARBA" id="ARBA00023004"/>
    </source>
</evidence>
<evidence type="ECO:0000256" key="5">
    <source>
        <dbReference type="ARBA" id="ARBA00022723"/>
    </source>
</evidence>
<dbReference type="GO" id="GO:0031419">
    <property type="term" value="F:cobalamin binding"/>
    <property type="evidence" value="ECO:0007669"/>
    <property type="project" value="InterPro"/>
</dbReference>
<dbReference type="CDD" id="cd01335">
    <property type="entry name" value="Radical_SAM"/>
    <property type="match status" value="1"/>
</dbReference>
<organism evidence="10">
    <name type="scientific">viral metagenome</name>
    <dbReference type="NCBI Taxonomy" id="1070528"/>
    <lineage>
        <taxon>unclassified sequences</taxon>
        <taxon>metagenomes</taxon>
        <taxon>organismal metagenomes</taxon>
    </lineage>
</organism>
<dbReference type="GO" id="GO:0046872">
    <property type="term" value="F:metal ion binding"/>
    <property type="evidence" value="ECO:0007669"/>
    <property type="project" value="UniProtKB-KW"/>
</dbReference>
<gene>
    <name evidence="11" type="ORF">MM415A00528_0008</name>
    <name evidence="10" type="ORF">MM415B00465_0018</name>
</gene>
<dbReference type="Gene3D" id="3.40.50.280">
    <property type="entry name" value="Cobalamin-binding domain"/>
    <property type="match status" value="1"/>
</dbReference>
<evidence type="ECO:0000256" key="4">
    <source>
        <dbReference type="ARBA" id="ARBA00022691"/>
    </source>
</evidence>
<dbReference type="PANTHER" id="PTHR43409:SF7">
    <property type="entry name" value="BLL1977 PROTEIN"/>
    <property type="match status" value="1"/>
</dbReference>
<dbReference type="Gene3D" id="3.80.30.20">
    <property type="entry name" value="tm_1862 like domain"/>
    <property type="match status" value="1"/>
</dbReference>
<dbReference type="InterPro" id="IPR007197">
    <property type="entry name" value="rSAM"/>
</dbReference>
<evidence type="ECO:0000256" key="3">
    <source>
        <dbReference type="ARBA" id="ARBA00022679"/>
    </source>
</evidence>
<sequence>MKIALVNPRFRHQSGDPPLGLAYIAGAVRSETRADVKIFDSTWHHDRERLSREISDYGPDVLGVYANSADYVDAQAVCRFGQEQGYYVVAGGPHATILPNDFDCCADLVVMGEGEHVMSEIVQGWVPTTKIHVFTPQEPYAPPTPALDLLDMNRYMTAWHYLDSVKPGLRGVNILAGRGCLWNCFFCQPTIRELFGKGERRMSPYGTFLQMYSLRIKYGAQGVFFHDDTFVSDRDWVFDLCSWIKKFDRFWLNGIPWGCNARADCLDEELLAKMHEAGCRVIHLGIEAASDRVRNEIYNKRISKEQIENSVKWSRAAGINVMGFFMIGAPTETEEEIEDTLRWSRVLHLTEATFSICTPLPGTFLWSKYVHEQEDGAVYDYHAGGDYFGGVPSNKLKRYQLSGLSRFYLRHPGYVASHFRSLTGMRRLVRKIRRFV</sequence>
<dbReference type="PANTHER" id="PTHR43409">
    <property type="entry name" value="ANAEROBIC MAGNESIUM-PROTOPORPHYRIN IX MONOMETHYL ESTER CYCLASE-RELATED"/>
    <property type="match status" value="1"/>
</dbReference>
<dbReference type="EMBL" id="MT142460">
    <property type="protein sequence ID" value="QJA81465.1"/>
    <property type="molecule type" value="Genomic_DNA"/>
</dbReference>
<dbReference type="AlphaFoldDB" id="A0A6M3J521"/>
<keyword evidence="3" id="KW-0808">Transferase</keyword>
<dbReference type="InterPro" id="IPR051198">
    <property type="entry name" value="BchE-like"/>
</dbReference>
<protein>
    <submittedName>
        <fullName evidence="10">Putative radical SAM superfamily protein</fullName>
    </submittedName>
</protein>
<name>A0A6M3J521_9ZZZZ</name>
<dbReference type="SUPFAM" id="SSF102114">
    <property type="entry name" value="Radical SAM enzymes"/>
    <property type="match status" value="1"/>
</dbReference>
<dbReference type="InterPro" id="IPR058240">
    <property type="entry name" value="rSAM_sf"/>
</dbReference>
<dbReference type="InterPro" id="IPR006158">
    <property type="entry name" value="Cobalamin-bd"/>
</dbReference>
<dbReference type="EMBL" id="MT141526">
    <property type="protein sequence ID" value="QJA64784.1"/>
    <property type="molecule type" value="Genomic_DNA"/>
</dbReference>
<dbReference type="InterPro" id="IPR034466">
    <property type="entry name" value="Methyltransferase_Class_B"/>
</dbReference>
<dbReference type="SFLD" id="SFLDS00029">
    <property type="entry name" value="Radical_SAM"/>
    <property type="match status" value="1"/>
</dbReference>
<keyword evidence="4" id="KW-0949">S-adenosyl-L-methionine</keyword>
<proteinExistence type="predicted"/>
<evidence type="ECO:0000256" key="7">
    <source>
        <dbReference type="ARBA" id="ARBA00023014"/>
    </source>
</evidence>
<evidence type="ECO:0000256" key="1">
    <source>
        <dbReference type="ARBA" id="ARBA00001966"/>
    </source>
</evidence>
<feature type="domain" description="Radical SAM core" evidence="9">
    <location>
        <begin position="166"/>
        <end position="402"/>
    </location>
</feature>
<accession>A0A6M3J521</accession>
<dbReference type="PROSITE" id="PS51918">
    <property type="entry name" value="RADICAL_SAM"/>
    <property type="match status" value="1"/>
</dbReference>
<keyword evidence="6" id="KW-0408">Iron</keyword>
<dbReference type="Pfam" id="PF02310">
    <property type="entry name" value="B12-binding"/>
    <property type="match status" value="1"/>
</dbReference>
<evidence type="ECO:0000256" key="2">
    <source>
        <dbReference type="ARBA" id="ARBA00022603"/>
    </source>
</evidence>
<dbReference type="InterPro" id="IPR006638">
    <property type="entry name" value="Elp3/MiaA/NifB-like_rSAM"/>
</dbReference>
<keyword evidence="2" id="KW-0489">Methyltransferase</keyword>
<dbReference type="SFLD" id="SFLDG01123">
    <property type="entry name" value="methyltransferase_(Class_B)"/>
    <property type="match status" value="1"/>
</dbReference>
<evidence type="ECO:0000259" key="9">
    <source>
        <dbReference type="PROSITE" id="PS51918"/>
    </source>
</evidence>
<dbReference type="SMART" id="SM00729">
    <property type="entry name" value="Elp3"/>
    <property type="match status" value="1"/>
</dbReference>
<feature type="domain" description="B12-binding" evidence="8">
    <location>
        <begin position="1"/>
        <end position="132"/>
    </location>
</feature>
<keyword evidence="5" id="KW-0479">Metal-binding</keyword>
<dbReference type="GO" id="GO:0051539">
    <property type="term" value="F:4 iron, 4 sulfur cluster binding"/>
    <property type="evidence" value="ECO:0007669"/>
    <property type="project" value="UniProtKB-KW"/>
</dbReference>
<dbReference type="PROSITE" id="PS51332">
    <property type="entry name" value="B12_BINDING"/>
    <property type="match status" value="1"/>
</dbReference>
<evidence type="ECO:0000313" key="11">
    <source>
        <dbReference type="EMBL" id="QJA81465.1"/>
    </source>
</evidence>
<evidence type="ECO:0000259" key="8">
    <source>
        <dbReference type="PROSITE" id="PS51332"/>
    </source>
</evidence>
<evidence type="ECO:0000313" key="10">
    <source>
        <dbReference type="EMBL" id="QJA64784.1"/>
    </source>
</evidence>
<dbReference type="InterPro" id="IPR023404">
    <property type="entry name" value="rSAM_horseshoe"/>
</dbReference>
<dbReference type="GO" id="GO:0003824">
    <property type="term" value="F:catalytic activity"/>
    <property type="evidence" value="ECO:0007669"/>
    <property type="project" value="InterPro"/>
</dbReference>
<keyword evidence="7" id="KW-0411">Iron-sulfur</keyword>
<dbReference type="Pfam" id="PF04055">
    <property type="entry name" value="Radical_SAM"/>
    <property type="match status" value="1"/>
</dbReference>
<dbReference type="SFLD" id="SFLDG01082">
    <property type="entry name" value="B12-binding_domain_containing"/>
    <property type="match status" value="1"/>
</dbReference>
<reference evidence="10" key="1">
    <citation type="submission" date="2020-03" db="EMBL/GenBank/DDBJ databases">
        <title>The deep terrestrial virosphere.</title>
        <authorList>
            <person name="Holmfeldt K."/>
            <person name="Nilsson E."/>
            <person name="Simone D."/>
            <person name="Lopez-Fernandez M."/>
            <person name="Wu X."/>
            <person name="de Brujin I."/>
            <person name="Lundin D."/>
            <person name="Andersson A."/>
            <person name="Bertilsson S."/>
            <person name="Dopson M."/>
        </authorList>
    </citation>
    <scope>NUCLEOTIDE SEQUENCE</scope>
    <source>
        <strain evidence="11">MM415A00528</strain>
        <strain evidence="10">MM415B00465</strain>
    </source>
</reference>